<sequence>MNPLQQWRAFQDKSLYYQAVKADGEESCWREIARQYDQLVYPQHQQRALLARLLPRLDGVSSAIEIGAGSGTLTMPLARQFRRMTAVEPSPSMAEVLQGNLVQQRLGHVTIIRQRWEEAQLPPADAVIAGGCLYVFYEIEAALRKMREAARSTVLLTHVGNEGLWDIDLRAQELLAAPKPCLFPPLPLLMDVLTSLRIPATVELFYVTTTKRFTEEQWLKRCQRLFAVRPEQQPLLLDFLRQELHQEHGCWTVTEDVPATIVELRREN</sequence>
<evidence type="ECO:0000259" key="1">
    <source>
        <dbReference type="Pfam" id="PF08242"/>
    </source>
</evidence>
<gene>
    <name evidence="2" type="ORF">CDV28_10598</name>
</gene>
<comment type="caution">
    <text evidence="2">The sequence shown here is derived from an EMBL/GenBank/DDBJ whole genome shotgun (WGS) entry which is preliminary data.</text>
</comment>
<dbReference type="GO" id="GO:0008168">
    <property type="term" value="F:methyltransferase activity"/>
    <property type="evidence" value="ECO:0007669"/>
    <property type="project" value="UniProtKB-KW"/>
</dbReference>
<dbReference type="CDD" id="cd02440">
    <property type="entry name" value="AdoMet_MTases"/>
    <property type="match status" value="1"/>
</dbReference>
<accession>A0A521G3R6</accession>
<dbReference type="Gene3D" id="3.40.50.150">
    <property type="entry name" value="Vaccinia Virus protein VP39"/>
    <property type="match status" value="1"/>
</dbReference>
<protein>
    <submittedName>
        <fullName evidence="2">Methyltransferase domain-containing protein</fullName>
    </submittedName>
</protein>
<organism evidence="2 3">
    <name type="scientific">Candidatus Electronema aureum</name>
    <dbReference type="NCBI Taxonomy" id="2005002"/>
    <lineage>
        <taxon>Bacteria</taxon>
        <taxon>Pseudomonadati</taxon>
        <taxon>Thermodesulfobacteriota</taxon>
        <taxon>Desulfobulbia</taxon>
        <taxon>Desulfobulbales</taxon>
        <taxon>Desulfobulbaceae</taxon>
        <taxon>Candidatus Electronema</taxon>
    </lineage>
</organism>
<evidence type="ECO:0000313" key="2">
    <source>
        <dbReference type="EMBL" id="TAA75640.1"/>
    </source>
</evidence>
<keyword evidence="3" id="KW-1185">Reference proteome</keyword>
<dbReference type="Proteomes" id="UP000316238">
    <property type="component" value="Unassembled WGS sequence"/>
</dbReference>
<evidence type="ECO:0000313" key="3">
    <source>
        <dbReference type="Proteomes" id="UP000316238"/>
    </source>
</evidence>
<name>A0A521G3R6_9BACT</name>
<dbReference type="InterPro" id="IPR013217">
    <property type="entry name" value="Methyltransf_12"/>
</dbReference>
<dbReference type="SUPFAM" id="SSF53335">
    <property type="entry name" value="S-adenosyl-L-methionine-dependent methyltransferases"/>
    <property type="match status" value="1"/>
</dbReference>
<keyword evidence="2" id="KW-0808">Transferase</keyword>
<reference evidence="2" key="1">
    <citation type="submission" date="2017-07" db="EMBL/GenBank/DDBJ databases">
        <title>The cable genome - Insights into the physiology and evolution of filamentous bacteria capable of sulfide oxidation via long distance electron transfer.</title>
        <authorList>
            <person name="Thorup C."/>
            <person name="Bjerg J.T."/>
            <person name="Schreiber L."/>
            <person name="Nielsen L.P."/>
            <person name="Kjeldsen K.U."/>
            <person name="Boesen T."/>
            <person name="Boggild A."/>
            <person name="Meysman F."/>
            <person name="Geelhoed J."/>
            <person name="Schramm A."/>
        </authorList>
    </citation>
    <scope>NUCLEOTIDE SEQUENCE [LARGE SCALE GENOMIC DNA]</scope>
    <source>
        <strain evidence="2">GS</strain>
    </source>
</reference>
<dbReference type="GO" id="GO:0032259">
    <property type="term" value="P:methylation"/>
    <property type="evidence" value="ECO:0007669"/>
    <property type="project" value="UniProtKB-KW"/>
</dbReference>
<keyword evidence="2" id="KW-0489">Methyltransferase</keyword>
<dbReference type="Pfam" id="PF08242">
    <property type="entry name" value="Methyltransf_12"/>
    <property type="match status" value="1"/>
</dbReference>
<proteinExistence type="predicted"/>
<dbReference type="AlphaFoldDB" id="A0A521G3R6"/>
<feature type="domain" description="Methyltransferase type 12" evidence="1">
    <location>
        <begin position="64"/>
        <end position="151"/>
    </location>
</feature>
<dbReference type="EMBL" id="NQJD01000005">
    <property type="protein sequence ID" value="TAA75640.1"/>
    <property type="molecule type" value="Genomic_DNA"/>
</dbReference>
<dbReference type="InterPro" id="IPR029063">
    <property type="entry name" value="SAM-dependent_MTases_sf"/>
</dbReference>